<sequence>MAHIQNSSSSSTRRSLRLLTAERKSTATTTNESINIDEEEDSQPTTRQAKYKALEAISISNNNNNKRRSEPEFNIDDVEQNESEKQDLEEHPTNSNNRKRTHSKQASSSSSHHSIRHVSNTVRRRKRSKKSTTRIEQLSSKTVKRQRQLSSDEDDNHLSSKRNSAPILTDRTRSKSNLRKRSNSNSDLEQQIEGADTGNLCVRRGPGGRELNTVVSDPSTTNSRRSRASVHHRRYSNKTSIDYLTTGQSSSSRSSVPVTNTGGIDNRPCDSNSSLPSTTHPLHLFNSSSYYQQTASPPPSSSTAQSFSGVVPTASYNSSFLASSTHRHTKQSLPMSTESDTDPENNGGHMSSSPRDVLSDPAFARAAAAAAAAGGPTSAALFHTLSGRVQHLMSRVGGNSSVNAINGRLQQYIQGIQSPDPDVRLTTLNELCSLLVMSNEETLPGFQFRILYPSLRDCLADENEANAEIVLTACRALTYLMEALPRSAAQIVEATPIFLSKLRSITSIDIAEQVLTALEMISKRNGKQILIADGISACLEYIEFFSITSQNKSLAIVANCCIHILTPEQVLTALEMISKRNGKQILIADGISACLEYIEFFSITSQNKSLAIVANCCIHILTRNDFNYIRGHLENLSNRLRSDDKKTIEHVCTIFSRLVENFHRDSLILREIASIQLLKTMQTMLVIQPSLLNSITFISIIHMLFIFSAYCPILAVTLLKMNIAETILCLLIGTIENKSIIKTIPITYKSAALSTNEIISTIQQINNIELISRTPQELYEIVSLIGEMMPRLPNDDPLFQIDQLFRRNILLHRAYDASSNGYVLWHWQDDQGQLRPYSLQDSRTIEHAWQQHEEEVQLVISARHYLIDLQQLQQINEETNQARFIKRIVTPDTTETTTTTTTTDSIDESTNTNRQLTTTNNSTDARTEMMKDNIELYNSFIQSLFSVLYEVYNSSAGPAVKYRCLQALLRMIYYCPSDLLEIILKQQSISSHIASMLASSDYKIVASALQIAEILMKKLPQIFSIYFYREGVLHQIEILIGFGISSSLTRHNHTNNNRNQFDLVHLNDNNSLTQIESLDEQLRKTNTRRCYTTTTTTTDIHPSTRIETRSQRARQPKTSTRSMFEEFSSRSISNRTTGASFSTGTLDINLNRNRSTRNHHIPSPVLFRPTSNFDPSTYYPRPPIYVPSPYAYTSNIPTAASLINPTTTTTTTTTTQRQTQLVLSSQEKIKLKEWIQNQAKHFRITYFSNNSSTSNTALQIINRLITAVDLLHIEKDQQDNIKALRDIANIIAKGDVSPFEMVHSGLITKLYQYLTDNRTIPNNRIERLKQFLNIFMNIPLENEQNYESILKQYIIELYQSQINHGKNNNHHHHHHHHRNEHNILSHLINKLHGCINQLEQFPIRINDIAGRSTHSSALRLITTHQLKCNLVRHPQCKTLKQWNSGPVKIDPLALVSAIEKYLLLRGIAHSTIDDPSNTLADDDESEVSNESDAEDVINVLTRSSTMRLEFLINDHIIPHNMTIYQAVRLYSIPTQRTGDNESETDTDESIFSSSTIWTRIHTINYRQATNSSLIINNTSNITTTTSSSNRIRRTIHPQNLTTKKSTIKTSKRSSIISTIDELWLNGQCQKSKSLLISLLDETLSSILTINDLSLNAIFLLRILNCLNLYWYDLYINTNTILNNQNSILTLISKNEFLSTKLTSKINRQLQDPIVIMMGQIPSWIIEIGYSCLFLFPFETRQMLFYPCAFDRERAMQRLLDSSDILTQQHNNDQTDRQSIIPRIERKKVQLSRINILYEMEKILDNWNSKHFLEVQYEDEVGFGLGPTLEAYALLSKELQKNGLELWRTDKIFDSIKDKDATFSDYVDTRNGLYPASLGRNAKASIVTKIRQKFKFLGKFMAKALMDSRMIDMQFSIVFYKWLLGQEETLNLEDLIHVDINLYEQFKKFQSIINLRNKLIKQNDLTNKLNNKKNLKTKDDYQIENLTYTNIFDENDDRLLFDGCKINDLSLVFTLPGYSNIELKKGGKDCLVTIENLEQYVNLVIYWTLIEGVRRQFESFRDGFNSIFPIQHLKCFYPDELHQVFCGSGSTDLWDLKVLLESTRCDHGYNLNSRAVKWLFDIMINFDIDEQRAFLQFVTGSPRLPVGGFRMLHPPLTIVRKTAENNSDNNPDLFLPSVMTCVNYLKLPDYSSKEIMKAKLTTAIRDGQYAFLLS</sequence>
<evidence type="ECO:0000256" key="5">
    <source>
        <dbReference type="ARBA" id="ARBA00022553"/>
    </source>
</evidence>
<comment type="subcellular location">
    <subcellularLocation>
        <location evidence="2">Nucleus</location>
        <location evidence="2">Nucleoplasm</location>
    </subcellularLocation>
</comment>
<dbReference type="GO" id="GO:0000209">
    <property type="term" value="P:protein polyubiquitination"/>
    <property type="evidence" value="ECO:0007669"/>
    <property type="project" value="TreeGrafter"/>
</dbReference>
<feature type="domain" description="HECT" evidence="14">
    <location>
        <begin position="1893"/>
        <end position="2213"/>
    </location>
</feature>
<dbReference type="Pfam" id="PF02825">
    <property type="entry name" value="WWE"/>
    <property type="match status" value="1"/>
</dbReference>
<evidence type="ECO:0000256" key="6">
    <source>
        <dbReference type="ARBA" id="ARBA00022679"/>
    </source>
</evidence>
<evidence type="ECO:0000256" key="11">
    <source>
        <dbReference type="PROSITE-ProRule" id="PRU00104"/>
    </source>
</evidence>
<dbReference type="Gene3D" id="3.30.720.50">
    <property type="match status" value="1"/>
</dbReference>
<feature type="compositionally biased region" description="Basic residues" evidence="13">
    <location>
        <begin position="224"/>
        <end position="236"/>
    </location>
</feature>
<dbReference type="SUPFAM" id="SSF48371">
    <property type="entry name" value="ARM repeat"/>
    <property type="match status" value="1"/>
</dbReference>
<feature type="region of interest" description="Disordered" evidence="13">
    <location>
        <begin position="322"/>
        <end position="357"/>
    </location>
</feature>
<evidence type="ECO:0000256" key="12">
    <source>
        <dbReference type="RuleBase" id="RU369009"/>
    </source>
</evidence>
<feature type="region of interest" description="Disordered" evidence="13">
    <location>
        <begin position="290"/>
        <end position="309"/>
    </location>
</feature>
<dbReference type="Gene3D" id="3.30.2160.10">
    <property type="entry name" value="Hect, E3 ligase catalytic domain"/>
    <property type="match status" value="1"/>
</dbReference>
<evidence type="ECO:0000313" key="16">
    <source>
        <dbReference type="EMBL" id="CAF1169921.1"/>
    </source>
</evidence>
<feature type="region of interest" description="Disordered" evidence="13">
    <location>
        <begin position="895"/>
        <end position="921"/>
    </location>
</feature>
<dbReference type="InterPro" id="IPR004170">
    <property type="entry name" value="WWE_dom"/>
</dbReference>
<dbReference type="InterPro" id="IPR016024">
    <property type="entry name" value="ARM-type_fold"/>
</dbReference>
<comment type="catalytic activity">
    <reaction evidence="1 12">
        <text>S-ubiquitinyl-[E2 ubiquitin-conjugating enzyme]-L-cysteine + [acceptor protein]-L-lysine = [E2 ubiquitin-conjugating enzyme]-L-cysteine + N(6)-ubiquitinyl-[acceptor protein]-L-lysine.</text>
        <dbReference type="EC" id="2.3.2.26"/>
    </reaction>
</comment>
<dbReference type="GO" id="GO:0008270">
    <property type="term" value="F:zinc ion binding"/>
    <property type="evidence" value="ECO:0007669"/>
    <property type="project" value="InterPro"/>
</dbReference>
<dbReference type="SMART" id="SM00678">
    <property type="entry name" value="WWE"/>
    <property type="match status" value="1"/>
</dbReference>
<name>A0A814U4W6_9BILA</name>
<feature type="compositionally biased region" description="Low complexity" evidence="13">
    <location>
        <begin position="7"/>
        <end position="19"/>
    </location>
</feature>
<dbReference type="PANTHER" id="PTHR45670">
    <property type="entry name" value="E3 UBIQUITIN-PROTEIN LIGASE TRIP12"/>
    <property type="match status" value="1"/>
</dbReference>
<dbReference type="SMART" id="SM00119">
    <property type="entry name" value="HECTc"/>
    <property type="match status" value="1"/>
</dbReference>
<evidence type="ECO:0000313" key="17">
    <source>
        <dbReference type="Proteomes" id="UP000663864"/>
    </source>
</evidence>
<comment type="caution">
    <text evidence="16">The sequence shown here is derived from an EMBL/GenBank/DDBJ whole genome shotgun (WGS) entry which is preliminary data.</text>
</comment>
<dbReference type="InterPro" id="IPR035983">
    <property type="entry name" value="Hect_E3_ubiquitin_ligase"/>
</dbReference>
<evidence type="ECO:0000256" key="1">
    <source>
        <dbReference type="ARBA" id="ARBA00000885"/>
    </source>
</evidence>
<evidence type="ECO:0000256" key="4">
    <source>
        <dbReference type="ARBA" id="ARBA00006331"/>
    </source>
</evidence>
<feature type="compositionally biased region" description="Low complexity" evidence="13">
    <location>
        <begin position="290"/>
        <end position="306"/>
    </location>
</feature>
<evidence type="ECO:0000256" key="2">
    <source>
        <dbReference type="ARBA" id="ARBA00004642"/>
    </source>
</evidence>
<dbReference type="Pfam" id="PF00632">
    <property type="entry name" value="HECT"/>
    <property type="match status" value="1"/>
</dbReference>
<dbReference type="EMBL" id="CAJNOT010001242">
    <property type="protein sequence ID" value="CAF1169921.1"/>
    <property type="molecule type" value="Genomic_DNA"/>
</dbReference>
<feature type="region of interest" description="Disordered" evidence="13">
    <location>
        <begin position="1"/>
        <end position="281"/>
    </location>
</feature>
<comment type="similarity">
    <text evidence="4 12">Belongs to the UPL family. K-HECT subfamily.</text>
</comment>
<keyword evidence="5" id="KW-0597">Phosphoprotein</keyword>
<dbReference type="PROSITE" id="PS50918">
    <property type="entry name" value="WWE"/>
    <property type="match status" value="1"/>
</dbReference>
<dbReference type="EC" id="2.3.2.26" evidence="12"/>
<proteinExistence type="inferred from homology"/>
<reference evidence="16" key="1">
    <citation type="submission" date="2021-02" db="EMBL/GenBank/DDBJ databases">
        <authorList>
            <person name="Nowell W R."/>
        </authorList>
    </citation>
    <scope>NUCLEOTIDE SEQUENCE</scope>
</reference>
<organism evidence="16 17">
    <name type="scientific">Rotaria sordida</name>
    <dbReference type="NCBI Taxonomy" id="392033"/>
    <lineage>
        <taxon>Eukaryota</taxon>
        <taxon>Metazoa</taxon>
        <taxon>Spiralia</taxon>
        <taxon>Gnathifera</taxon>
        <taxon>Rotifera</taxon>
        <taxon>Eurotatoria</taxon>
        <taxon>Bdelloidea</taxon>
        <taxon>Philodinida</taxon>
        <taxon>Philodinidae</taxon>
        <taxon>Rotaria</taxon>
    </lineage>
</organism>
<feature type="region of interest" description="Disordered" evidence="13">
    <location>
        <begin position="1104"/>
        <end position="1138"/>
    </location>
</feature>
<feature type="compositionally biased region" description="Polar residues" evidence="13">
    <location>
        <begin position="237"/>
        <end position="248"/>
    </location>
</feature>
<dbReference type="InterPro" id="IPR037197">
    <property type="entry name" value="WWE_dom_sf"/>
</dbReference>
<keyword evidence="6 12" id="KW-0808">Transferase</keyword>
<dbReference type="InterPro" id="IPR011989">
    <property type="entry name" value="ARM-like"/>
</dbReference>
<feature type="domain" description="WWE" evidence="15">
    <location>
        <begin position="810"/>
        <end position="887"/>
    </location>
</feature>
<evidence type="ECO:0000256" key="8">
    <source>
        <dbReference type="ARBA" id="ARBA00022786"/>
    </source>
</evidence>
<feature type="compositionally biased region" description="Polar residues" evidence="13">
    <location>
        <begin position="1129"/>
        <end position="1138"/>
    </location>
</feature>
<dbReference type="UniPathway" id="UPA00143"/>
<feature type="compositionally biased region" description="Polar residues" evidence="13">
    <location>
        <begin position="256"/>
        <end position="280"/>
    </location>
</feature>
<feature type="compositionally biased region" description="Basic residues" evidence="13">
    <location>
        <begin position="122"/>
        <end position="132"/>
    </location>
</feature>
<keyword evidence="8 11" id="KW-0833">Ubl conjugation pathway</keyword>
<dbReference type="CDD" id="cd00078">
    <property type="entry name" value="HECTc"/>
    <property type="match status" value="1"/>
</dbReference>
<keyword evidence="10" id="KW-0539">Nucleus</keyword>
<protein>
    <recommendedName>
        <fullName evidence="12">E3 ubiquitin-protein ligase</fullName>
        <ecNumber evidence="12">2.3.2.26</ecNumber>
    </recommendedName>
</protein>
<feature type="compositionally biased region" description="Polar residues" evidence="13">
    <location>
        <begin position="213"/>
        <end position="222"/>
    </location>
</feature>
<dbReference type="SUPFAM" id="SSF117839">
    <property type="entry name" value="WWE domain"/>
    <property type="match status" value="1"/>
</dbReference>
<dbReference type="GO" id="GO:0006281">
    <property type="term" value="P:DNA repair"/>
    <property type="evidence" value="ECO:0007669"/>
    <property type="project" value="UniProtKB-KW"/>
</dbReference>
<evidence type="ECO:0000256" key="9">
    <source>
        <dbReference type="ARBA" id="ARBA00023204"/>
    </source>
</evidence>
<dbReference type="GO" id="GO:0061630">
    <property type="term" value="F:ubiquitin protein ligase activity"/>
    <property type="evidence" value="ECO:0007669"/>
    <property type="project" value="UniProtKB-UniRule"/>
</dbReference>
<dbReference type="Gene3D" id="3.90.1750.10">
    <property type="entry name" value="Hect, E3 ligase catalytic domains"/>
    <property type="match status" value="2"/>
</dbReference>
<gene>
    <name evidence="16" type="ORF">ZHD862_LOCUS21156</name>
</gene>
<evidence type="ECO:0000259" key="14">
    <source>
        <dbReference type="PROSITE" id="PS50237"/>
    </source>
</evidence>
<dbReference type="Gene3D" id="1.25.10.10">
    <property type="entry name" value="Leucine-rich Repeat Variant"/>
    <property type="match status" value="2"/>
</dbReference>
<feature type="compositionally biased region" description="Basic and acidic residues" evidence="13">
    <location>
        <begin position="82"/>
        <end position="92"/>
    </location>
</feature>
<dbReference type="InterPro" id="IPR000569">
    <property type="entry name" value="HECT_dom"/>
</dbReference>
<evidence type="ECO:0000256" key="7">
    <source>
        <dbReference type="ARBA" id="ARBA00022763"/>
    </source>
</evidence>
<dbReference type="FunFam" id="3.30.2410.10:FF:000005">
    <property type="entry name" value="E3 ubiquitin-protein ligase TRIP12 isoform X1"/>
    <property type="match status" value="1"/>
</dbReference>
<dbReference type="InterPro" id="IPR057948">
    <property type="entry name" value="TPR_TRIP12_N"/>
</dbReference>
<dbReference type="InterPro" id="IPR045322">
    <property type="entry name" value="HECTD1/TRIP12-like"/>
</dbReference>
<dbReference type="Gene3D" id="3.30.2410.10">
    <property type="entry name" value="Hect, E3 ligase catalytic domain"/>
    <property type="match status" value="1"/>
</dbReference>
<evidence type="ECO:0000259" key="15">
    <source>
        <dbReference type="PROSITE" id="PS50918"/>
    </source>
</evidence>
<dbReference type="InterPro" id="IPR018123">
    <property type="entry name" value="WWE-dom_subgr"/>
</dbReference>
<accession>A0A814U4W6</accession>
<keyword evidence="9" id="KW-0234">DNA repair</keyword>
<dbReference type="GO" id="GO:0016607">
    <property type="term" value="C:nuclear speck"/>
    <property type="evidence" value="ECO:0007669"/>
    <property type="project" value="TreeGrafter"/>
</dbReference>
<evidence type="ECO:0000256" key="13">
    <source>
        <dbReference type="SAM" id="MobiDB-lite"/>
    </source>
</evidence>
<feature type="active site" description="Glycyl thioester intermediate" evidence="11">
    <location>
        <position position="2180"/>
    </location>
</feature>
<dbReference type="Pfam" id="PF25579">
    <property type="entry name" value="TPR_TRIP12_N"/>
    <property type="match status" value="1"/>
</dbReference>
<evidence type="ECO:0000256" key="3">
    <source>
        <dbReference type="ARBA" id="ARBA00004906"/>
    </source>
</evidence>
<dbReference type="PROSITE" id="PS50237">
    <property type="entry name" value="HECT"/>
    <property type="match status" value="1"/>
</dbReference>
<dbReference type="Proteomes" id="UP000663864">
    <property type="component" value="Unassembled WGS sequence"/>
</dbReference>
<evidence type="ECO:0000256" key="10">
    <source>
        <dbReference type="ARBA" id="ARBA00023242"/>
    </source>
</evidence>
<keyword evidence="7" id="KW-0227">DNA damage</keyword>
<dbReference type="GO" id="GO:0043161">
    <property type="term" value="P:proteasome-mediated ubiquitin-dependent protein catabolic process"/>
    <property type="evidence" value="ECO:0007669"/>
    <property type="project" value="TreeGrafter"/>
</dbReference>
<dbReference type="SUPFAM" id="SSF56204">
    <property type="entry name" value="Hect, E3 ligase catalytic domain"/>
    <property type="match status" value="1"/>
</dbReference>
<dbReference type="PANTHER" id="PTHR45670:SF13">
    <property type="entry name" value="E3 UBIQUITIN-PROTEIN LIGASE TRIP12"/>
    <property type="match status" value="1"/>
</dbReference>
<comment type="pathway">
    <text evidence="3 12">Protein modification; protein ubiquitination.</text>
</comment>